<evidence type="ECO:0000256" key="1">
    <source>
        <dbReference type="SAM" id="MobiDB-lite"/>
    </source>
</evidence>
<evidence type="ECO:0000256" key="2">
    <source>
        <dbReference type="SAM" id="Phobius"/>
    </source>
</evidence>
<feature type="transmembrane region" description="Helical" evidence="2">
    <location>
        <begin position="531"/>
        <end position="550"/>
    </location>
</feature>
<dbReference type="Proteomes" id="UP001208570">
    <property type="component" value="Unassembled WGS sequence"/>
</dbReference>
<accession>A0AAD9J2T8</accession>
<feature type="signal peptide" evidence="3">
    <location>
        <begin position="1"/>
        <end position="19"/>
    </location>
</feature>
<reference evidence="4" key="1">
    <citation type="journal article" date="2023" name="Mol. Biol. Evol.">
        <title>Third-Generation Sequencing Reveals the Adaptive Role of the Epigenome in Three Deep-Sea Polychaetes.</title>
        <authorList>
            <person name="Perez M."/>
            <person name="Aroh O."/>
            <person name="Sun Y."/>
            <person name="Lan Y."/>
            <person name="Juniper S.K."/>
            <person name="Young C.R."/>
            <person name="Angers B."/>
            <person name="Qian P.Y."/>
        </authorList>
    </citation>
    <scope>NUCLEOTIDE SEQUENCE</scope>
    <source>
        <strain evidence="4">P08H-3</strain>
    </source>
</reference>
<evidence type="ECO:0000313" key="5">
    <source>
        <dbReference type="Proteomes" id="UP001208570"/>
    </source>
</evidence>
<feature type="chain" id="PRO_5041961448" description="GPI transamidase component PIG-T" evidence="3">
    <location>
        <begin position="20"/>
        <end position="621"/>
    </location>
</feature>
<dbReference type="PANTHER" id="PTHR12959">
    <property type="entry name" value="GPI TRANSAMIDASE COMPONENT PIG-T-RELATED"/>
    <property type="match status" value="1"/>
</dbReference>
<gene>
    <name evidence="4" type="ORF">LSH36_676g01042</name>
</gene>
<keyword evidence="2" id="KW-0812">Transmembrane</keyword>
<evidence type="ECO:0008006" key="6">
    <source>
        <dbReference type="Google" id="ProtNLM"/>
    </source>
</evidence>
<feature type="region of interest" description="Disordered" evidence="1">
    <location>
        <begin position="585"/>
        <end position="621"/>
    </location>
</feature>
<keyword evidence="5" id="KW-1185">Reference proteome</keyword>
<feature type="compositionally biased region" description="Basic and acidic residues" evidence="1">
    <location>
        <begin position="586"/>
        <end position="621"/>
    </location>
</feature>
<protein>
    <recommendedName>
        <fullName evidence="6">GPI transamidase component PIG-T</fullName>
    </recommendedName>
</protein>
<dbReference type="GO" id="GO:0016255">
    <property type="term" value="P:attachment of GPI anchor to protein"/>
    <property type="evidence" value="ECO:0007669"/>
    <property type="project" value="InterPro"/>
</dbReference>
<dbReference type="InterPro" id="IPR007245">
    <property type="entry name" value="PIG-T"/>
</dbReference>
<dbReference type="EMBL" id="JAODUP010000676">
    <property type="protein sequence ID" value="KAK2145529.1"/>
    <property type="molecule type" value="Genomic_DNA"/>
</dbReference>
<organism evidence="4 5">
    <name type="scientific">Paralvinella palmiformis</name>
    <dbReference type="NCBI Taxonomy" id="53620"/>
    <lineage>
        <taxon>Eukaryota</taxon>
        <taxon>Metazoa</taxon>
        <taxon>Spiralia</taxon>
        <taxon>Lophotrochozoa</taxon>
        <taxon>Annelida</taxon>
        <taxon>Polychaeta</taxon>
        <taxon>Sedentaria</taxon>
        <taxon>Canalipalpata</taxon>
        <taxon>Terebellida</taxon>
        <taxon>Terebelliformia</taxon>
        <taxon>Alvinellidae</taxon>
        <taxon>Paralvinella</taxon>
    </lineage>
</organism>
<keyword evidence="2" id="KW-0472">Membrane</keyword>
<evidence type="ECO:0000256" key="3">
    <source>
        <dbReference type="SAM" id="SignalP"/>
    </source>
</evidence>
<dbReference type="Pfam" id="PF04113">
    <property type="entry name" value="Gpi16"/>
    <property type="match status" value="1"/>
</dbReference>
<sequence length="621" mass="70852">MTGIVSILILLSVFLPVFCVDDGLKEELYIKPLQNGHVYIHFQFTTLWNTSRDEPNFFEHFHLFPKPLGEVLKMWGVEELHLSLTQGLWRWDKWDYPLQEAPPGAELWAWFHKDTLDVDEAWKNLINILSGMFCASLNFMDAANTVAPKWSFRPEGVSSHGGFKQFIRYASLPREMVCTENLTPWKKLLPCGARSGLGVLSNAMKLYDASYSSIGVHFRSVCRDNSTLSTCTKTSVELRQTLSIVFEPVLSSKTQDWSFKRLFNRMLNNVCPLAESSNIYVDTTNERVGEPSFSLSPEAERVETFQTPTGQDRQLAVYNVENYVGYNRVLNIAAKYRTNLEYKPPVPPMVSAHQFQTGYGQEKGGVLCLIYNRSPTQTIPVVYMQTLPWFLRLYVHTLTVEHFPVDMHVSVSAKGNVTRPSNLYYVPGRDHQQAYFLEIPLWLPPGTVTRISFQFERALLKWTEYPPDANHGFYVNSAVITTPVPPDWSLPRFTEIKAVKSSMFSRFGDLAVLRIHTEHLLVLLPTPDFSMPYNVICLACTVIAIAFGSIHNLTTRRFVIYDPKIHKGIKDKLKALLRRVFCKKSSSLDDGKKDQDARGISHHVRSDDEAFVEKSGQLKDS</sequence>
<keyword evidence="3" id="KW-0732">Signal</keyword>
<proteinExistence type="predicted"/>
<dbReference type="GO" id="GO:0042765">
    <property type="term" value="C:GPI-anchor transamidase complex"/>
    <property type="evidence" value="ECO:0007669"/>
    <property type="project" value="InterPro"/>
</dbReference>
<evidence type="ECO:0000313" key="4">
    <source>
        <dbReference type="EMBL" id="KAK2145529.1"/>
    </source>
</evidence>
<name>A0AAD9J2T8_9ANNE</name>
<comment type="caution">
    <text evidence="4">The sequence shown here is derived from an EMBL/GenBank/DDBJ whole genome shotgun (WGS) entry which is preliminary data.</text>
</comment>
<dbReference type="PANTHER" id="PTHR12959:SF11">
    <property type="entry name" value="GPI TRANSAMIDASE COMPONENT PIG-T"/>
    <property type="match status" value="1"/>
</dbReference>
<dbReference type="AlphaFoldDB" id="A0AAD9J2T8"/>
<keyword evidence="2" id="KW-1133">Transmembrane helix</keyword>